<dbReference type="Pfam" id="PF04082">
    <property type="entry name" value="Fungal_trans"/>
    <property type="match status" value="1"/>
</dbReference>
<feature type="domain" description="Xylanolytic transcriptional activator regulatory" evidence="2">
    <location>
        <begin position="203"/>
        <end position="278"/>
    </location>
</feature>
<evidence type="ECO:0000259" key="2">
    <source>
        <dbReference type="SMART" id="SM00906"/>
    </source>
</evidence>
<dbReference type="Proteomes" id="UP001578633">
    <property type="component" value="Chromosome 6"/>
</dbReference>
<comment type="caution">
    <text evidence="3">The sequence shown here is derived from an EMBL/GenBank/DDBJ whole genome shotgun (WGS) entry which is preliminary data.</text>
</comment>
<dbReference type="PANTHER" id="PTHR46910:SF1">
    <property type="entry name" value="MISCELLANEOUS ZN(II)2CYS6 TRANSCRIPTION FACTOR (EUROFUNG)-RELATED"/>
    <property type="match status" value="1"/>
</dbReference>
<gene>
    <name evidence="3" type="ORF">ACET3X_007193</name>
</gene>
<proteinExistence type="predicted"/>
<sequence>MGFSPIPSEYPNIQDKSELQRRVTELYQDFDVVDFAGATLVSSINTFSSTQYPISELMNTGIQEIISQINFPYSNYRMTDARTEQEDRPSLLRSCLMTFFQHPYMGARYVDRDTLLRLFDDVVINKTHDAASIALVYAAIATGAKQERVQNSNKSTDPTLAGRYFDMAAKMLPRKLGKKYTTTTFKIILTLLIYAIQWAPGEVPRYLNECTVHAQALRLNSRRALRALCRDSQHEMQLTEGFWLLYVVEKRHSMCTGQFSVLPDSHIDHMLPTQDNNSGFQNNELVTQCLFARLCSHTIQKLHGREAHNRQQTGEIDECVRLLQAWKVSTVSECHMKALGKLSTSIQSFELLLCIYAKELLQPADTTRFKNALLPILNEAQDILRLLNDIDNVVMAANWYEFRVSSVSRFHSASV</sequence>
<dbReference type="PANTHER" id="PTHR46910">
    <property type="entry name" value="TRANSCRIPTION FACTOR PDR1"/>
    <property type="match status" value="1"/>
</dbReference>
<dbReference type="InterPro" id="IPR050987">
    <property type="entry name" value="AtrR-like"/>
</dbReference>
<keyword evidence="4" id="KW-1185">Reference proteome</keyword>
<dbReference type="SMART" id="SM00906">
    <property type="entry name" value="Fungal_trans"/>
    <property type="match status" value="1"/>
</dbReference>
<evidence type="ECO:0000256" key="1">
    <source>
        <dbReference type="ARBA" id="ARBA00023242"/>
    </source>
</evidence>
<accession>A0ABR3UGP7</accession>
<reference evidence="3 4" key="1">
    <citation type="submission" date="2024-09" db="EMBL/GenBank/DDBJ databases">
        <title>T2T genomes of carrot and Alternaria dauci and their utility for understanding host-pathogen interaction during carrot leaf blight disease.</title>
        <authorList>
            <person name="Liu W."/>
            <person name="Xu S."/>
            <person name="Ou C."/>
            <person name="Liu X."/>
            <person name="Zhuang F."/>
            <person name="Deng X.W."/>
        </authorList>
    </citation>
    <scope>NUCLEOTIDE SEQUENCE [LARGE SCALE GENOMIC DNA]</scope>
    <source>
        <strain evidence="3 4">A2016</strain>
    </source>
</reference>
<evidence type="ECO:0000313" key="4">
    <source>
        <dbReference type="Proteomes" id="UP001578633"/>
    </source>
</evidence>
<dbReference type="InterPro" id="IPR007219">
    <property type="entry name" value="XnlR_reg_dom"/>
</dbReference>
<dbReference type="GeneID" id="96087515"/>
<evidence type="ECO:0000313" key="3">
    <source>
        <dbReference type="EMBL" id="KAL1795377.1"/>
    </source>
</evidence>
<keyword evidence="1" id="KW-0539">Nucleus</keyword>
<organism evidence="3 4">
    <name type="scientific">Alternaria dauci</name>
    <dbReference type="NCBI Taxonomy" id="48095"/>
    <lineage>
        <taxon>Eukaryota</taxon>
        <taxon>Fungi</taxon>
        <taxon>Dikarya</taxon>
        <taxon>Ascomycota</taxon>
        <taxon>Pezizomycotina</taxon>
        <taxon>Dothideomycetes</taxon>
        <taxon>Pleosporomycetidae</taxon>
        <taxon>Pleosporales</taxon>
        <taxon>Pleosporineae</taxon>
        <taxon>Pleosporaceae</taxon>
        <taxon>Alternaria</taxon>
        <taxon>Alternaria sect. Porri</taxon>
    </lineage>
</organism>
<dbReference type="RefSeq" id="XP_069305961.1">
    <property type="nucleotide sequence ID" value="XM_069453406.1"/>
</dbReference>
<dbReference type="CDD" id="cd12148">
    <property type="entry name" value="fungal_TF_MHR"/>
    <property type="match status" value="1"/>
</dbReference>
<dbReference type="EMBL" id="JBHGVX010000006">
    <property type="protein sequence ID" value="KAL1795377.1"/>
    <property type="molecule type" value="Genomic_DNA"/>
</dbReference>
<protein>
    <recommendedName>
        <fullName evidence="2">Xylanolytic transcriptional activator regulatory domain-containing protein</fullName>
    </recommendedName>
</protein>
<name>A0ABR3UGP7_9PLEO</name>